<evidence type="ECO:0000313" key="8">
    <source>
        <dbReference type="Proteomes" id="UP000298347"/>
    </source>
</evidence>
<dbReference type="Pfam" id="PF03788">
    <property type="entry name" value="LrgA"/>
    <property type="match status" value="1"/>
</dbReference>
<dbReference type="PANTHER" id="PTHR33931:SF2">
    <property type="entry name" value="HOLIN-LIKE PROTEIN CIDA"/>
    <property type="match status" value="1"/>
</dbReference>
<evidence type="ECO:0000256" key="2">
    <source>
        <dbReference type="ARBA" id="ARBA00022475"/>
    </source>
</evidence>
<reference evidence="7 8" key="1">
    <citation type="journal article" date="2015" name="Int. J. Syst. Evol. Microbiol.">
        <title>Sporolactobacillus shoreae sp. nov. and Sporolactobacillus spathodeae sp. nov., two spore-forming lactic acid bacteria isolated from tree barks in Thailand.</title>
        <authorList>
            <person name="Thamacharoensuk T."/>
            <person name="Kitahara M."/>
            <person name="Ohkuma M."/>
            <person name="Thongchul N."/>
            <person name="Tanasupawat S."/>
        </authorList>
    </citation>
    <scope>NUCLEOTIDE SEQUENCE [LARGE SCALE GENOMIC DNA]</scope>
    <source>
        <strain evidence="7 8">BK92</strain>
    </source>
</reference>
<feature type="transmembrane region" description="Helical" evidence="6">
    <location>
        <begin position="72"/>
        <end position="91"/>
    </location>
</feature>
<accession>A0A4Z0GL45</accession>
<evidence type="ECO:0000256" key="6">
    <source>
        <dbReference type="SAM" id="Phobius"/>
    </source>
</evidence>
<evidence type="ECO:0000256" key="5">
    <source>
        <dbReference type="ARBA" id="ARBA00023136"/>
    </source>
</evidence>
<keyword evidence="8" id="KW-1185">Reference proteome</keyword>
<dbReference type="InterPro" id="IPR005538">
    <property type="entry name" value="LrgA/CidA"/>
</dbReference>
<dbReference type="AlphaFoldDB" id="A0A4Z0GL45"/>
<organism evidence="7 8">
    <name type="scientific">Sporolactobacillus shoreae</name>
    <dbReference type="NCBI Taxonomy" id="1465501"/>
    <lineage>
        <taxon>Bacteria</taxon>
        <taxon>Bacillati</taxon>
        <taxon>Bacillota</taxon>
        <taxon>Bacilli</taxon>
        <taxon>Bacillales</taxon>
        <taxon>Sporolactobacillaceae</taxon>
        <taxon>Sporolactobacillus</taxon>
    </lineage>
</organism>
<evidence type="ECO:0000256" key="1">
    <source>
        <dbReference type="ARBA" id="ARBA00004651"/>
    </source>
</evidence>
<evidence type="ECO:0000313" key="7">
    <source>
        <dbReference type="EMBL" id="TGA96374.1"/>
    </source>
</evidence>
<evidence type="ECO:0000256" key="4">
    <source>
        <dbReference type="ARBA" id="ARBA00022989"/>
    </source>
</evidence>
<comment type="subcellular location">
    <subcellularLocation>
        <location evidence="1">Cell membrane</location>
        <topology evidence="1">Multi-pass membrane protein</topology>
    </subcellularLocation>
</comment>
<gene>
    <name evidence="7" type="ORF">E4665_15560</name>
</gene>
<feature type="transmembrane region" description="Helical" evidence="6">
    <location>
        <begin position="40"/>
        <end position="60"/>
    </location>
</feature>
<keyword evidence="3 6" id="KW-0812">Transmembrane</keyword>
<evidence type="ECO:0000256" key="3">
    <source>
        <dbReference type="ARBA" id="ARBA00022692"/>
    </source>
</evidence>
<feature type="transmembrane region" description="Helical" evidence="6">
    <location>
        <begin position="14"/>
        <end position="34"/>
    </location>
</feature>
<keyword evidence="4 6" id="KW-1133">Transmembrane helix</keyword>
<dbReference type="NCBIfam" id="NF002460">
    <property type="entry name" value="PRK01658.1"/>
    <property type="match status" value="1"/>
</dbReference>
<keyword evidence="5 6" id="KW-0472">Membrane</keyword>
<keyword evidence="2" id="KW-1003">Cell membrane</keyword>
<sequence>MSTIRKCLVTLKKVFLTIIQVAILYFFALLGNLIVNWTHLPVSGSIVGLFLVLALLHFNVLKLSAVERGASFLMSEMLLFFIPSAVAIIQYKDQILRHGSQFLIVIILSTVTVMIVTGVVAQFYVHRFAGKKGEI</sequence>
<name>A0A4Z0GL45_9BACL</name>
<dbReference type="OrthoDB" id="3176438at2"/>
<dbReference type="GO" id="GO:0005886">
    <property type="term" value="C:plasma membrane"/>
    <property type="evidence" value="ECO:0007669"/>
    <property type="project" value="UniProtKB-SubCell"/>
</dbReference>
<dbReference type="PANTHER" id="PTHR33931">
    <property type="entry name" value="HOLIN-LIKE PROTEIN CIDA-RELATED"/>
    <property type="match status" value="1"/>
</dbReference>
<proteinExistence type="predicted"/>
<feature type="transmembrane region" description="Helical" evidence="6">
    <location>
        <begin position="103"/>
        <end position="125"/>
    </location>
</feature>
<dbReference type="Proteomes" id="UP000298347">
    <property type="component" value="Unassembled WGS sequence"/>
</dbReference>
<comment type="caution">
    <text evidence="7">The sequence shown here is derived from an EMBL/GenBank/DDBJ whole genome shotgun (WGS) entry which is preliminary data.</text>
</comment>
<dbReference type="EMBL" id="SRJD01000025">
    <property type="protein sequence ID" value="TGA96374.1"/>
    <property type="molecule type" value="Genomic_DNA"/>
</dbReference>
<protein>
    <submittedName>
        <fullName evidence="7">CidA/LrgA family holin-like protein</fullName>
    </submittedName>
</protein>